<dbReference type="InterPro" id="IPR002711">
    <property type="entry name" value="HNH"/>
</dbReference>
<dbReference type="InterPro" id="IPR044925">
    <property type="entry name" value="His-Me_finger_sf"/>
</dbReference>
<evidence type="ECO:0000313" key="3">
    <source>
        <dbReference type="Proteomes" id="UP000400849"/>
    </source>
</evidence>
<dbReference type="Gene3D" id="1.10.30.50">
    <property type="match status" value="1"/>
</dbReference>
<dbReference type="EMBL" id="MN484601">
    <property type="protein sequence ID" value="QGF20308.1"/>
    <property type="molecule type" value="Genomic_DNA"/>
</dbReference>
<dbReference type="Pfam" id="PF01844">
    <property type="entry name" value="HNH"/>
    <property type="match status" value="1"/>
</dbReference>
<proteinExistence type="predicted"/>
<dbReference type="KEGG" id="vg:77924302"/>
<dbReference type="CDD" id="cd00085">
    <property type="entry name" value="HNHc"/>
    <property type="match status" value="1"/>
</dbReference>
<keyword evidence="2" id="KW-0540">Nuclease</keyword>
<dbReference type="Proteomes" id="UP000400849">
    <property type="component" value="Segment"/>
</dbReference>
<feature type="domain" description="HNH nuclease" evidence="1">
    <location>
        <begin position="63"/>
        <end position="124"/>
    </location>
</feature>
<dbReference type="InterPro" id="IPR003615">
    <property type="entry name" value="HNH_nuc"/>
</dbReference>
<accession>A0A5Q2F207</accession>
<protein>
    <submittedName>
        <fullName evidence="2">HNH endonuclease</fullName>
    </submittedName>
</protein>
<organism evidence="2 3">
    <name type="scientific">Gordonia phage Sixama</name>
    <dbReference type="NCBI Taxonomy" id="2653271"/>
    <lineage>
        <taxon>Viruses</taxon>
        <taxon>Duplodnaviria</taxon>
        <taxon>Heunggongvirae</taxon>
        <taxon>Uroviricota</taxon>
        <taxon>Caudoviricetes</taxon>
        <taxon>Sixamavirus</taxon>
        <taxon>Sixamavirus sixama</taxon>
    </lineage>
</organism>
<dbReference type="GeneID" id="77924302"/>
<dbReference type="RefSeq" id="YP_010648838.1">
    <property type="nucleotide sequence ID" value="NC_070762.1"/>
</dbReference>
<keyword evidence="2" id="KW-0255">Endonuclease</keyword>
<keyword evidence="2" id="KW-0378">Hydrolase</keyword>
<dbReference type="SUPFAM" id="SSF54060">
    <property type="entry name" value="His-Me finger endonucleases"/>
    <property type="match status" value="1"/>
</dbReference>
<keyword evidence="3" id="KW-1185">Reference proteome</keyword>
<sequence length="144" mass="16447">MCSATFTRQGGRKTCSLVCKEAYRAQGHKAQTYRDDHGDRVRQGMINAGLTRTTESILVVGSIQRRAYLHRALQDIGRPYECQECGQPPFWNGKPLTLEIDHINGDRLNNLESNLRYLCPNCHMQQETRTPWRKVKAARQAGVM</sequence>
<reference evidence="2 3" key="1">
    <citation type="submission" date="2019-09" db="EMBL/GenBank/DDBJ databases">
        <authorList>
            <person name="Christie C.A."/>
            <person name="Diallo A.S."/>
            <person name="Dixon Z."/>
            <person name="McIntosh P.M."/>
            <person name="Murthy K.H."/>
            <person name="Rosen M.G."/>
            <person name="Simpson L.M."/>
            <person name="Koustas K."/>
            <person name="Fogarty M.P."/>
            <person name="Molloy S.D."/>
            <person name="Garlena R.A."/>
            <person name="Russell D.A."/>
            <person name="Pope W.H."/>
            <person name="Jacobs-Sera D."/>
            <person name="Hatfull G.F."/>
        </authorList>
    </citation>
    <scope>NUCLEOTIDE SEQUENCE [LARGE SCALE GENOMIC DNA]</scope>
</reference>
<evidence type="ECO:0000259" key="1">
    <source>
        <dbReference type="SMART" id="SM00507"/>
    </source>
</evidence>
<dbReference type="GO" id="GO:0003676">
    <property type="term" value="F:nucleic acid binding"/>
    <property type="evidence" value="ECO:0007669"/>
    <property type="project" value="InterPro"/>
</dbReference>
<evidence type="ECO:0000313" key="2">
    <source>
        <dbReference type="EMBL" id="QGF20308.1"/>
    </source>
</evidence>
<gene>
    <name evidence="2" type="primary">134</name>
    <name evidence="2" type="ORF">SEA_SIXAMA_134</name>
</gene>
<dbReference type="GO" id="GO:0004519">
    <property type="term" value="F:endonuclease activity"/>
    <property type="evidence" value="ECO:0007669"/>
    <property type="project" value="UniProtKB-KW"/>
</dbReference>
<name>A0A5Q2F207_9CAUD</name>
<dbReference type="GO" id="GO:0008270">
    <property type="term" value="F:zinc ion binding"/>
    <property type="evidence" value="ECO:0007669"/>
    <property type="project" value="InterPro"/>
</dbReference>
<dbReference type="SMART" id="SM00507">
    <property type="entry name" value="HNHc"/>
    <property type="match status" value="1"/>
</dbReference>